<dbReference type="Proteomes" id="UP000237000">
    <property type="component" value="Unassembled WGS sequence"/>
</dbReference>
<accession>A0A2P5ELZ5</accession>
<evidence type="ECO:0000313" key="1">
    <source>
        <dbReference type="EMBL" id="PON86509.1"/>
    </source>
</evidence>
<reference evidence="2" key="1">
    <citation type="submission" date="2016-06" db="EMBL/GenBank/DDBJ databases">
        <title>Parallel loss of symbiosis genes in relatives of nitrogen-fixing non-legume Parasponia.</title>
        <authorList>
            <person name="Van Velzen R."/>
            <person name="Holmer R."/>
            <person name="Bu F."/>
            <person name="Rutten L."/>
            <person name="Van Zeijl A."/>
            <person name="Liu W."/>
            <person name="Santuari L."/>
            <person name="Cao Q."/>
            <person name="Sharma T."/>
            <person name="Shen D."/>
            <person name="Roswanjaya Y."/>
            <person name="Wardhani T."/>
            <person name="Kalhor M.S."/>
            <person name="Jansen J."/>
            <person name="Van den Hoogen J."/>
            <person name="Gungor B."/>
            <person name="Hartog M."/>
            <person name="Hontelez J."/>
            <person name="Verver J."/>
            <person name="Yang W.-C."/>
            <person name="Schijlen E."/>
            <person name="Repin R."/>
            <person name="Schilthuizen M."/>
            <person name="Schranz E."/>
            <person name="Heidstra R."/>
            <person name="Miyata K."/>
            <person name="Fedorova E."/>
            <person name="Kohlen W."/>
            <person name="Bisseling T."/>
            <person name="Smit S."/>
            <person name="Geurts R."/>
        </authorList>
    </citation>
    <scope>NUCLEOTIDE SEQUENCE [LARGE SCALE GENOMIC DNA]</scope>
    <source>
        <strain evidence="2">cv. RG33-2</strain>
    </source>
</reference>
<evidence type="ECO:0000313" key="2">
    <source>
        <dbReference type="Proteomes" id="UP000237000"/>
    </source>
</evidence>
<protein>
    <submittedName>
        <fullName evidence="1">Uncharacterized protein</fullName>
    </submittedName>
</protein>
<dbReference type="EMBL" id="JXTC01000131">
    <property type="protein sequence ID" value="PON86509.1"/>
    <property type="molecule type" value="Genomic_DNA"/>
</dbReference>
<dbReference type="InParanoid" id="A0A2P5ELZ5"/>
<sequence length="204" mass="21396">MSVEGVWPFVTRLARNSISSNVRAISTSSSLVSLASTSSTSLAVTAVKHSDAGVTDKKEKVKIIQEAFTPTLPTSPIPSETALSGTLSLIPGSSSTVMCSPNKKSGPKSNISKACLSTFTLGPSQKDTSAVVSSDISTGPSLYVCPGRRAKETKHEKATICYKCQVQEISGETRKVVKRTKIIEVLDGSTTKVAGAGSQPRHEP</sequence>
<proteinExistence type="predicted"/>
<keyword evidence="2" id="KW-1185">Reference proteome</keyword>
<organism evidence="1 2">
    <name type="scientific">Trema orientale</name>
    <name type="common">Charcoal tree</name>
    <name type="synonym">Celtis orientalis</name>
    <dbReference type="NCBI Taxonomy" id="63057"/>
    <lineage>
        <taxon>Eukaryota</taxon>
        <taxon>Viridiplantae</taxon>
        <taxon>Streptophyta</taxon>
        <taxon>Embryophyta</taxon>
        <taxon>Tracheophyta</taxon>
        <taxon>Spermatophyta</taxon>
        <taxon>Magnoliopsida</taxon>
        <taxon>eudicotyledons</taxon>
        <taxon>Gunneridae</taxon>
        <taxon>Pentapetalae</taxon>
        <taxon>rosids</taxon>
        <taxon>fabids</taxon>
        <taxon>Rosales</taxon>
        <taxon>Cannabaceae</taxon>
        <taxon>Trema</taxon>
    </lineage>
</organism>
<dbReference type="OrthoDB" id="10454427at2759"/>
<comment type="caution">
    <text evidence="1">The sequence shown here is derived from an EMBL/GenBank/DDBJ whole genome shotgun (WGS) entry which is preliminary data.</text>
</comment>
<gene>
    <name evidence="1" type="ORF">TorRG33x02_177030</name>
</gene>
<name>A0A2P5ELZ5_TREOI</name>
<dbReference type="AlphaFoldDB" id="A0A2P5ELZ5"/>